<dbReference type="PROSITE" id="PS00042">
    <property type="entry name" value="HTH_CRP_1"/>
    <property type="match status" value="1"/>
</dbReference>
<dbReference type="InterPro" id="IPR018335">
    <property type="entry name" value="Tscrpt_reg_HTH_Crp-type_CS"/>
</dbReference>
<evidence type="ECO:0000256" key="4">
    <source>
        <dbReference type="SAM" id="MobiDB-lite"/>
    </source>
</evidence>
<name>A0A090G4K5_MESPL</name>
<dbReference type="InterPro" id="IPR012318">
    <property type="entry name" value="HTH_CRP"/>
</dbReference>
<dbReference type="SUPFAM" id="SSF51206">
    <property type="entry name" value="cAMP-binding domain-like"/>
    <property type="match status" value="1"/>
</dbReference>
<dbReference type="AlphaFoldDB" id="A0A090G4K5"/>
<dbReference type="SUPFAM" id="SSF46785">
    <property type="entry name" value="Winged helix' DNA-binding domain"/>
    <property type="match status" value="1"/>
</dbReference>
<evidence type="ECO:0000313" key="7">
    <source>
        <dbReference type="Proteomes" id="UP000046122"/>
    </source>
</evidence>
<dbReference type="Pfam" id="PF13545">
    <property type="entry name" value="HTH_Crp_2"/>
    <property type="match status" value="1"/>
</dbReference>
<sequence length="273" mass="29993">MTVKLPERHRQNLDLDQGSSSQNRRKLPLYLTTGVTMAGIQDAQQAEVPAICNSCEARRAGLCGAFNNRQLADLAKASSRHEILAGTDLPDDGTYSNLLSGVVKLTISLSDGRQQIVGFHFAPDFLGRPFEAKRPIKAEALTNMALCSFPRAIVDQMTNEVPELGRLLLRRALNELDDARDWMAALGRKTASEKVASFLLMFAGHIGPSRHPADSISFDLPLTRGEIADFLGLTIETVSREFSRLRVDGAIRIVNKRHISLASIAQLEERCGD</sequence>
<evidence type="ECO:0000256" key="3">
    <source>
        <dbReference type="ARBA" id="ARBA00023163"/>
    </source>
</evidence>
<dbReference type="SMART" id="SM00419">
    <property type="entry name" value="HTH_CRP"/>
    <property type="match status" value="1"/>
</dbReference>
<evidence type="ECO:0000313" key="6">
    <source>
        <dbReference type="EMBL" id="CDX56291.1"/>
    </source>
</evidence>
<dbReference type="InterPro" id="IPR000595">
    <property type="entry name" value="cNMP-bd_dom"/>
</dbReference>
<feature type="compositionally biased region" description="Basic and acidic residues" evidence="4">
    <location>
        <begin position="1"/>
        <end position="13"/>
    </location>
</feature>
<keyword evidence="1" id="KW-0805">Transcription regulation</keyword>
<keyword evidence="2" id="KW-0238">DNA-binding</keyword>
<keyword evidence="3" id="KW-0804">Transcription</keyword>
<dbReference type="GO" id="GO:0003677">
    <property type="term" value="F:DNA binding"/>
    <property type="evidence" value="ECO:0007669"/>
    <property type="project" value="UniProtKB-KW"/>
</dbReference>
<dbReference type="InterPro" id="IPR036390">
    <property type="entry name" value="WH_DNA-bd_sf"/>
</dbReference>
<dbReference type="PRINTS" id="PR00034">
    <property type="entry name" value="HTHCRP"/>
</dbReference>
<evidence type="ECO:0000256" key="2">
    <source>
        <dbReference type="ARBA" id="ARBA00023125"/>
    </source>
</evidence>
<dbReference type="CDD" id="cd00038">
    <property type="entry name" value="CAP_ED"/>
    <property type="match status" value="1"/>
</dbReference>
<evidence type="ECO:0000259" key="5">
    <source>
        <dbReference type="PROSITE" id="PS51063"/>
    </source>
</evidence>
<dbReference type="InterPro" id="IPR036388">
    <property type="entry name" value="WH-like_DNA-bd_sf"/>
</dbReference>
<organism evidence="6 7">
    <name type="scientific">Mesorhizobium plurifarium</name>
    <dbReference type="NCBI Taxonomy" id="69974"/>
    <lineage>
        <taxon>Bacteria</taxon>
        <taxon>Pseudomonadati</taxon>
        <taxon>Pseudomonadota</taxon>
        <taxon>Alphaproteobacteria</taxon>
        <taxon>Hyphomicrobiales</taxon>
        <taxon>Phyllobacteriaceae</taxon>
        <taxon>Mesorhizobium</taxon>
    </lineage>
</organism>
<dbReference type="InterPro" id="IPR014710">
    <property type="entry name" value="RmlC-like_jellyroll"/>
</dbReference>
<feature type="region of interest" description="Disordered" evidence="4">
    <location>
        <begin position="1"/>
        <end position="21"/>
    </location>
</feature>
<dbReference type="InterPro" id="IPR018490">
    <property type="entry name" value="cNMP-bd_dom_sf"/>
</dbReference>
<dbReference type="PROSITE" id="PS51063">
    <property type="entry name" value="HTH_CRP_2"/>
    <property type="match status" value="1"/>
</dbReference>
<accession>A0A090G4K5</accession>
<gene>
    <name evidence="6" type="primary">fnrN</name>
    <name evidence="6" type="ORF">MPL3365_230142</name>
</gene>
<proteinExistence type="predicted"/>
<dbReference type="SMART" id="SM00100">
    <property type="entry name" value="cNMP"/>
    <property type="match status" value="1"/>
</dbReference>
<dbReference type="GO" id="GO:0003700">
    <property type="term" value="F:DNA-binding transcription factor activity"/>
    <property type="evidence" value="ECO:0007669"/>
    <property type="project" value="InterPro"/>
</dbReference>
<feature type="domain" description="HTH crp-type" evidence="5">
    <location>
        <begin position="189"/>
        <end position="265"/>
    </location>
</feature>
<dbReference type="Gene3D" id="1.10.10.10">
    <property type="entry name" value="Winged helix-like DNA-binding domain superfamily/Winged helix DNA-binding domain"/>
    <property type="match status" value="1"/>
</dbReference>
<dbReference type="Proteomes" id="UP000046122">
    <property type="component" value="Unassembled WGS sequence"/>
</dbReference>
<dbReference type="Gene3D" id="2.60.120.10">
    <property type="entry name" value="Jelly Rolls"/>
    <property type="match status" value="1"/>
</dbReference>
<dbReference type="CDD" id="cd00092">
    <property type="entry name" value="HTH_CRP"/>
    <property type="match status" value="1"/>
</dbReference>
<reference evidence="6 7" key="1">
    <citation type="submission" date="2014-08" db="EMBL/GenBank/DDBJ databases">
        <authorList>
            <person name="Moulin Lionel"/>
        </authorList>
    </citation>
    <scope>NUCLEOTIDE SEQUENCE [LARGE SCALE GENOMIC DNA]</scope>
</reference>
<evidence type="ECO:0000256" key="1">
    <source>
        <dbReference type="ARBA" id="ARBA00023015"/>
    </source>
</evidence>
<dbReference type="EMBL" id="CCNE01000016">
    <property type="protein sequence ID" value="CDX56291.1"/>
    <property type="molecule type" value="Genomic_DNA"/>
</dbReference>
<protein>
    <submittedName>
        <fullName evidence="6">Putative transcriptional activator</fullName>
    </submittedName>
</protein>